<organism evidence="1 2">
    <name type="scientific">Trichinella spiralis</name>
    <name type="common">Trichina worm</name>
    <dbReference type="NCBI Taxonomy" id="6334"/>
    <lineage>
        <taxon>Eukaryota</taxon>
        <taxon>Metazoa</taxon>
        <taxon>Ecdysozoa</taxon>
        <taxon>Nematoda</taxon>
        <taxon>Enoplea</taxon>
        <taxon>Dorylaimia</taxon>
        <taxon>Trichinellida</taxon>
        <taxon>Trichinellidae</taxon>
        <taxon>Trichinella</taxon>
    </lineage>
</organism>
<sequence>MQYKLAGYLIREDSGLLHFLVNIIRTTPNEERNVCC</sequence>
<name>A0A0V1AK09_TRISP</name>
<reference evidence="1 2" key="1">
    <citation type="submission" date="2015-01" db="EMBL/GenBank/DDBJ databases">
        <title>Evolution of Trichinella species and genotypes.</title>
        <authorList>
            <person name="Korhonen P.K."/>
            <person name="Edoardo P."/>
            <person name="Giuseppe L.R."/>
            <person name="Gasser R.B."/>
        </authorList>
    </citation>
    <scope>NUCLEOTIDE SEQUENCE [LARGE SCALE GENOMIC DNA]</scope>
    <source>
        <strain evidence="1">ISS3</strain>
    </source>
</reference>
<dbReference type="AlphaFoldDB" id="A0A0V1AK09"/>
<dbReference type="Proteomes" id="UP000054776">
    <property type="component" value="Unassembled WGS sequence"/>
</dbReference>
<gene>
    <name evidence="1" type="ORF">T01_3057</name>
</gene>
<proteinExistence type="predicted"/>
<protein>
    <submittedName>
        <fullName evidence="1">Uncharacterized protein</fullName>
    </submittedName>
</protein>
<dbReference type="InParanoid" id="A0A0V1AK09"/>
<evidence type="ECO:0000313" key="2">
    <source>
        <dbReference type="Proteomes" id="UP000054776"/>
    </source>
</evidence>
<keyword evidence="2" id="KW-1185">Reference proteome</keyword>
<accession>A0A0V1AK09</accession>
<dbReference type="EMBL" id="JYDH01001119">
    <property type="protein sequence ID" value="KRY25184.1"/>
    <property type="molecule type" value="Genomic_DNA"/>
</dbReference>
<comment type="caution">
    <text evidence="1">The sequence shown here is derived from an EMBL/GenBank/DDBJ whole genome shotgun (WGS) entry which is preliminary data.</text>
</comment>
<evidence type="ECO:0000313" key="1">
    <source>
        <dbReference type="EMBL" id="KRY25184.1"/>
    </source>
</evidence>